<evidence type="ECO:0000313" key="2">
    <source>
        <dbReference type="Proteomes" id="UP000644610"/>
    </source>
</evidence>
<evidence type="ECO:0000313" key="1">
    <source>
        <dbReference type="EMBL" id="GII48199.1"/>
    </source>
</evidence>
<organism evidence="1 2">
    <name type="scientific">Planotetraspora silvatica</name>
    <dbReference type="NCBI Taxonomy" id="234614"/>
    <lineage>
        <taxon>Bacteria</taxon>
        <taxon>Bacillati</taxon>
        <taxon>Actinomycetota</taxon>
        <taxon>Actinomycetes</taxon>
        <taxon>Streptosporangiales</taxon>
        <taxon>Streptosporangiaceae</taxon>
        <taxon>Planotetraspora</taxon>
    </lineage>
</organism>
<sequence>MVTPQSSAILPSATRIISIRTAGSRRSGEAYTLDRTPSKSAIVEALLAEPLDAYARLAGPDSADRPAAELLAAVVDTTVELHGLVDVIGNDPSLQSARGALVTRSREINEAIVVVLAGDGPGRPGEVRAQAAYAVVKNGTLALLTSNGGSLPAADRSQLLAAALRALGGSAS</sequence>
<proteinExistence type="predicted"/>
<comment type="caution">
    <text evidence="1">The sequence shown here is derived from an EMBL/GenBank/DDBJ whole genome shotgun (WGS) entry which is preliminary data.</text>
</comment>
<reference evidence="1" key="1">
    <citation type="submission" date="2021-01" db="EMBL/GenBank/DDBJ databases">
        <title>Whole genome shotgun sequence of Planotetraspora silvatica NBRC 100141.</title>
        <authorList>
            <person name="Komaki H."/>
            <person name="Tamura T."/>
        </authorList>
    </citation>
    <scope>NUCLEOTIDE SEQUENCE</scope>
    <source>
        <strain evidence="1">NBRC 100141</strain>
    </source>
</reference>
<dbReference type="Proteomes" id="UP000644610">
    <property type="component" value="Unassembled WGS sequence"/>
</dbReference>
<keyword evidence="2" id="KW-1185">Reference proteome</keyword>
<name>A0A8J3XP92_9ACTN</name>
<dbReference type="AlphaFoldDB" id="A0A8J3XP92"/>
<accession>A0A8J3XP92</accession>
<protein>
    <submittedName>
        <fullName evidence="1">Uncharacterized protein</fullName>
    </submittedName>
</protein>
<dbReference type="EMBL" id="BOOQ01000030">
    <property type="protein sequence ID" value="GII48199.1"/>
    <property type="molecule type" value="Genomic_DNA"/>
</dbReference>
<gene>
    <name evidence="1" type="ORF">Psi02_46230</name>
</gene>